<sequence>MTSRHSTSVGVRLNARKGITMSEVAVEQELWMRRFHPAANDSPRIVVLPHAGGSANFFVPLSRALSPRLDVQAVQYPGRQDRLAEKGIEDMAEFADRIFAAIRPQSDRPLALYGHSMGAVVAFEVAHRLEASGAAPLGVVVSGRRAPSSHRDEKRHVSDDEIVAELRALSGTQAGLLADEEFLRMILPAMRSDYRAVESYTCSPDAVLSCPVLALTGDADPRTTLDEVKAWAAHTTGPFELEVFSGGHFFITDHQSRIADLVADFVSRAAGAARSR</sequence>
<comment type="similarity">
    <text evidence="1">Belongs to the thioesterase family.</text>
</comment>
<evidence type="ECO:0000256" key="1">
    <source>
        <dbReference type="ARBA" id="ARBA00007169"/>
    </source>
</evidence>
<dbReference type="PANTHER" id="PTHR11487">
    <property type="entry name" value="THIOESTERASE"/>
    <property type="match status" value="1"/>
</dbReference>
<proteinExistence type="inferred from homology"/>
<dbReference type="Gene3D" id="3.40.50.1820">
    <property type="entry name" value="alpha/beta hydrolase"/>
    <property type="match status" value="1"/>
</dbReference>
<reference evidence="4" key="2">
    <citation type="submission" date="2011-11" db="EMBL/GenBank/DDBJ databases">
        <title>The simocyclinone biosynthetic gene cluster isolated from Streptomyces antibioticus Tue6040.</title>
        <authorList>
            <person name="Trefzer A."/>
            <person name="Bechthold A."/>
        </authorList>
    </citation>
    <scope>NUCLEOTIDE SEQUENCE</scope>
    <source>
        <strain evidence="4">Tue6040</strain>
    </source>
</reference>
<dbReference type="EMBL" id="AF324838">
    <property type="protein sequence ID" value="AEU17900.1"/>
    <property type="molecule type" value="Genomic_DNA"/>
</dbReference>
<dbReference type="Pfam" id="PF00975">
    <property type="entry name" value="Thioesterase"/>
    <property type="match status" value="1"/>
</dbReference>
<protein>
    <submittedName>
        <fullName evidence="4">Putative thioesterase</fullName>
    </submittedName>
</protein>
<name>G9VYW2_STRAT</name>
<evidence type="ECO:0000313" key="4">
    <source>
        <dbReference type="EMBL" id="AEU17900.1"/>
    </source>
</evidence>
<organism evidence="4">
    <name type="scientific">Streptomyces antibioticus</name>
    <dbReference type="NCBI Taxonomy" id="1890"/>
    <lineage>
        <taxon>Bacteria</taxon>
        <taxon>Bacillati</taxon>
        <taxon>Actinomycetota</taxon>
        <taxon>Actinomycetes</taxon>
        <taxon>Kitasatosporales</taxon>
        <taxon>Streptomycetaceae</taxon>
        <taxon>Streptomyces</taxon>
    </lineage>
</organism>
<dbReference type="GO" id="GO:0016787">
    <property type="term" value="F:hydrolase activity"/>
    <property type="evidence" value="ECO:0007669"/>
    <property type="project" value="UniProtKB-KW"/>
</dbReference>
<feature type="domain" description="Thioesterase TesA-like" evidence="3">
    <location>
        <begin position="45"/>
        <end position="266"/>
    </location>
</feature>
<dbReference type="PANTHER" id="PTHR11487:SF0">
    <property type="entry name" value="S-ACYL FATTY ACID SYNTHASE THIOESTERASE, MEDIUM CHAIN"/>
    <property type="match status" value="1"/>
</dbReference>
<reference evidence="4" key="1">
    <citation type="journal article" date="2002" name="Antimicrob. Agents Chemother.">
        <title>Biosynthetic gene cluster of simocyclinone, a natural multihybrid antibiotic.</title>
        <authorList>
            <person name="Trefzer A."/>
            <person name="Pelzer S."/>
            <person name="Schimana J."/>
            <person name="Stockert S."/>
            <person name="Bihlmaier C."/>
            <person name="Fiedler H.P."/>
            <person name="Welzel K."/>
            <person name="Vente A."/>
            <person name="Bechthold A."/>
        </authorList>
    </citation>
    <scope>NUCLEOTIDE SEQUENCE</scope>
    <source>
        <strain evidence="4">Tue6040</strain>
    </source>
</reference>
<dbReference type="InterPro" id="IPR020802">
    <property type="entry name" value="TesA-like"/>
</dbReference>
<evidence type="ECO:0000259" key="3">
    <source>
        <dbReference type="SMART" id="SM00824"/>
    </source>
</evidence>
<dbReference type="InterPro" id="IPR029058">
    <property type="entry name" value="AB_hydrolase_fold"/>
</dbReference>
<evidence type="ECO:0000256" key="2">
    <source>
        <dbReference type="ARBA" id="ARBA00022801"/>
    </source>
</evidence>
<dbReference type="InterPro" id="IPR012223">
    <property type="entry name" value="TEII"/>
</dbReference>
<dbReference type="GO" id="GO:0008610">
    <property type="term" value="P:lipid biosynthetic process"/>
    <property type="evidence" value="ECO:0007669"/>
    <property type="project" value="TreeGrafter"/>
</dbReference>
<keyword evidence="2" id="KW-0378">Hydrolase</keyword>
<gene>
    <name evidence="4" type="primary">simC2</name>
</gene>
<dbReference type="AlphaFoldDB" id="G9VYW2"/>
<dbReference type="InterPro" id="IPR001031">
    <property type="entry name" value="Thioesterase"/>
</dbReference>
<dbReference type="SUPFAM" id="SSF53474">
    <property type="entry name" value="alpha/beta-Hydrolases"/>
    <property type="match status" value="1"/>
</dbReference>
<accession>G9VYW2</accession>
<dbReference type="SMART" id="SM00824">
    <property type="entry name" value="PKS_TE"/>
    <property type="match status" value="1"/>
</dbReference>